<accession>A0ABY5V1M7</accession>
<protein>
    <submittedName>
        <fullName evidence="3">Uncharacterized protein</fullName>
    </submittedName>
</protein>
<dbReference type="Proteomes" id="UP001059295">
    <property type="component" value="Chromosome"/>
</dbReference>
<keyword evidence="2" id="KW-0472">Membrane</keyword>
<feature type="transmembrane region" description="Helical" evidence="2">
    <location>
        <begin position="36"/>
        <end position="57"/>
    </location>
</feature>
<keyword evidence="2" id="KW-1133">Transmembrane helix</keyword>
<feature type="region of interest" description="Disordered" evidence="1">
    <location>
        <begin position="62"/>
        <end position="83"/>
    </location>
</feature>
<sequence>MKKAALFALYAVLLFALVFGILYGGETWVFHRGKPVGSILVESGVAAAVFTIFLAMVDHRSEMRDERWKREREERRNRLDRKP</sequence>
<name>A0ABY5V1M7_9BACT</name>
<dbReference type="EMBL" id="CP102294">
    <property type="protein sequence ID" value="UWN58108.1"/>
    <property type="molecule type" value="Genomic_DNA"/>
</dbReference>
<proteinExistence type="predicted"/>
<organism evidence="3 4">
    <name type="scientific">Alistipes ihumii AP11</name>
    <dbReference type="NCBI Taxonomy" id="1211813"/>
    <lineage>
        <taxon>Bacteria</taxon>
        <taxon>Pseudomonadati</taxon>
        <taxon>Bacteroidota</taxon>
        <taxon>Bacteroidia</taxon>
        <taxon>Bacteroidales</taxon>
        <taxon>Rikenellaceae</taxon>
        <taxon>Alistipes</taxon>
    </lineage>
</organism>
<dbReference type="RefSeq" id="WP_019246471.1">
    <property type="nucleotide sequence ID" value="NZ_CAPH01000017.1"/>
</dbReference>
<evidence type="ECO:0000256" key="1">
    <source>
        <dbReference type="SAM" id="MobiDB-lite"/>
    </source>
</evidence>
<reference evidence="3" key="1">
    <citation type="journal article" date="2022" name="Cell">
        <title>Design, construction, and in vivo augmentation of a complex gut microbiome.</title>
        <authorList>
            <person name="Cheng A.G."/>
            <person name="Ho P.Y."/>
            <person name="Aranda-Diaz A."/>
            <person name="Jain S."/>
            <person name="Yu F.B."/>
            <person name="Meng X."/>
            <person name="Wang M."/>
            <person name="Iakiviak M."/>
            <person name="Nagashima K."/>
            <person name="Zhao A."/>
            <person name="Murugkar P."/>
            <person name="Patil A."/>
            <person name="Atabakhsh K."/>
            <person name="Weakley A."/>
            <person name="Yan J."/>
            <person name="Brumbaugh A.R."/>
            <person name="Higginbottom S."/>
            <person name="Dimas A."/>
            <person name="Shiver A.L."/>
            <person name="Deutschbauer A."/>
            <person name="Neff N."/>
            <person name="Sonnenburg J.L."/>
            <person name="Huang K.C."/>
            <person name="Fischbach M.A."/>
        </authorList>
    </citation>
    <scope>NUCLEOTIDE SEQUENCE</scope>
    <source>
        <strain evidence="3">AP11</strain>
    </source>
</reference>
<evidence type="ECO:0000256" key="2">
    <source>
        <dbReference type="SAM" id="Phobius"/>
    </source>
</evidence>
<dbReference type="GeneID" id="82891042"/>
<evidence type="ECO:0000313" key="4">
    <source>
        <dbReference type="Proteomes" id="UP001059295"/>
    </source>
</evidence>
<evidence type="ECO:0000313" key="3">
    <source>
        <dbReference type="EMBL" id="UWN58108.1"/>
    </source>
</evidence>
<keyword evidence="4" id="KW-1185">Reference proteome</keyword>
<keyword evidence="2" id="KW-0812">Transmembrane</keyword>
<gene>
    <name evidence="3" type="ORF">NQ491_04870</name>
</gene>